<evidence type="ECO:0000313" key="3">
    <source>
        <dbReference type="Proteomes" id="UP000466906"/>
    </source>
</evidence>
<proteinExistence type="predicted"/>
<evidence type="ECO:0000313" key="2">
    <source>
        <dbReference type="EMBL" id="BBX26223.1"/>
    </source>
</evidence>
<dbReference type="EMBL" id="AP022565">
    <property type="protein sequence ID" value="BBX26223.1"/>
    <property type="molecule type" value="Genomic_DNA"/>
</dbReference>
<name>A0A6N4UQS6_9MYCO</name>
<organism evidence="2 3">
    <name type="scientific">Mycolicibacterium alvei</name>
    <dbReference type="NCBI Taxonomy" id="67081"/>
    <lineage>
        <taxon>Bacteria</taxon>
        <taxon>Bacillati</taxon>
        <taxon>Actinomycetota</taxon>
        <taxon>Actinomycetes</taxon>
        <taxon>Mycobacteriales</taxon>
        <taxon>Mycobacteriaceae</taxon>
        <taxon>Mycolicibacterium</taxon>
    </lineage>
</organism>
<dbReference type="AlphaFoldDB" id="A0A6N4UQS6"/>
<dbReference type="Proteomes" id="UP000466906">
    <property type="component" value="Chromosome"/>
</dbReference>
<accession>A0A6N4UQS6</accession>
<keyword evidence="3" id="KW-1185">Reference proteome</keyword>
<feature type="compositionally biased region" description="Polar residues" evidence="1">
    <location>
        <begin position="1"/>
        <end position="10"/>
    </location>
</feature>
<sequence>MAVGTPTQGLSLGALPAASIDGRSRNQGPWRIATVTPRKQLNESKEANGLYVCS</sequence>
<protein>
    <submittedName>
        <fullName evidence="2">Uncharacterized protein</fullName>
    </submittedName>
</protein>
<evidence type="ECO:0000256" key="1">
    <source>
        <dbReference type="SAM" id="MobiDB-lite"/>
    </source>
</evidence>
<reference evidence="2 3" key="1">
    <citation type="journal article" date="2019" name="Emerg. Microbes Infect.">
        <title>Comprehensive subspecies identification of 175 nontuberculous mycobacteria species based on 7547 genomic profiles.</title>
        <authorList>
            <person name="Matsumoto Y."/>
            <person name="Kinjo T."/>
            <person name="Motooka D."/>
            <person name="Nabeya D."/>
            <person name="Jung N."/>
            <person name="Uechi K."/>
            <person name="Horii T."/>
            <person name="Iida T."/>
            <person name="Fujita J."/>
            <person name="Nakamura S."/>
        </authorList>
    </citation>
    <scope>NUCLEOTIDE SEQUENCE [LARGE SCALE GENOMIC DNA]</scope>
    <source>
        <strain evidence="2 3">JCM 12272</strain>
    </source>
</reference>
<dbReference type="KEGG" id="malv:MALV_13480"/>
<gene>
    <name evidence="2" type="ORF">MALV_13480</name>
</gene>
<feature type="region of interest" description="Disordered" evidence="1">
    <location>
        <begin position="1"/>
        <end position="28"/>
    </location>
</feature>